<dbReference type="EMBL" id="CP017634">
    <property type="protein sequence ID" value="ATW25499.1"/>
    <property type="molecule type" value="Genomic_DNA"/>
</dbReference>
<gene>
    <name evidence="6" type="ORF">DCMF_12590</name>
</gene>
<proteinExistence type="inferred from homology"/>
<evidence type="ECO:0000256" key="1">
    <source>
        <dbReference type="ARBA" id="ARBA00009625"/>
    </source>
</evidence>
<keyword evidence="2" id="KW-0547">Nucleotide-binding</keyword>
<comment type="similarity">
    <text evidence="1">Belongs to the SIMIBI class G3E GTPase family. ArgK/MeaB subfamily.</text>
</comment>
<reference evidence="6 7" key="1">
    <citation type="submission" date="2016-10" db="EMBL/GenBank/DDBJ databases">
        <title>Complete Genome Sequence of Peptococcaceae strain DCMF.</title>
        <authorList>
            <person name="Edwards R.J."/>
            <person name="Holland S.I."/>
            <person name="Deshpande N.P."/>
            <person name="Wong Y.K."/>
            <person name="Ertan H."/>
            <person name="Manefield M."/>
            <person name="Russell T.L."/>
            <person name="Lee M.J."/>
        </authorList>
    </citation>
    <scope>NUCLEOTIDE SEQUENCE [LARGE SCALE GENOMIC DNA]</scope>
    <source>
        <strain evidence="6 7">DCMF</strain>
    </source>
</reference>
<dbReference type="OrthoDB" id="9778292at2"/>
<dbReference type="NCBIfam" id="TIGR00750">
    <property type="entry name" value="lao"/>
    <property type="match status" value="1"/>
</dbReference>
<dbReference type="Gene3D" id="1.20.5.170">
    <property type="match status" value="1"/>
</dbReference>
<dbReference type="RefSeq" id="WP_148134756.1">
    <property type="nucleotide sequence ID" value="NZ_CP017634.1"/>
</dbReference>
<keyword evidence="4" id="KW-0342">GTP-binding</keyword>
<dbReference type="PANTHER" id="PTHR43087">
    <property type="entry name" value="LYSINE/ARGININE/ORNITHINE TRANSPORT SYSTEM KINASE"/>
    <property type="match status" value="1"/>
</dbReference>
<evidence type="ECO:0000313" key="7">
    <source>
        <dbReference type="Proteomes" id="UP000323521"/>
    </source>
</evidence>
<keyword evidence="3" id="KW-0378">Hydrolase</keyword>
<dbReference type="AlphaFoldDB" id="A0A3G1KSS1"/>
<dbReference type="InterPro" id="IPR005129">
    <property type="entry name" value="GTPase_ArgK"/>
</dbReference>
<evidence type="ECO:0000256" key="5">
    <source>
        <dbReference type="ARBA" id="ARBA00023186"/>
    </source>
</evidence>
<organism evidence="6 7">
    <name type="scientific">Formimonas warabiya</name>
    <dbReference type="NCBI Taxonomy" id="1761012"/>
    <lineage>
        <taxon>Bacteria</taxon>
        <taxon>Bacillati</taxon>
        <taxon>Bacillota</taxon>
        <taxon>Clostridia</taxon>
        <taxon>Eubacteriales</taxon>
        <taxon>Peptococcaceae</taxon>
        <taxon>Candidatus Formimonas</taxon>
    </lineage>
</organism>
<dbReference type="PANTHER" id="PTHR43087:SF1">
    <property type="entry name" value="LAO_AO TRANSPORT SYSTEM ATPASE"/>
    <property type="match status" value="1"/>
</dbReference>
<dbReference type="GO" id="GO:0005525">
    <property type="term" value="F:GTP binding"/>
    <property type="evidence" value="ECO:0007669"/>
    <property type="project" value="UniProtKB-KW"/>
</dbReference>
<protein>
    <submittedName>
        <fullName evidence="6">GTPase</fullName>
    </submittedName>
</protein>
<evidence type="ECO:0000256" key="2">
    <source>
        <dbReference type="ARBA" id="ARBA00022741"/>
    </source>
</evidence>
<dbReference type="Gene3D" id="3.40.50.300">
    <property type="entry name" value="P-loop containing nucleotide triphosphate hydrolases"/>
    <property type="match status" value="1"/>
</dbReference>
<name>A0A3G1KSS1_FORW1</name>
<keyword evidence="7" id="KW-1185">Reference proteome</keyword>
<dbReference type="SUPFAM" id="SSF52540">
    <property type="entry name" value="P-loop containing nucleoside triphosphate hydrolases"/>
    <property type="match status" value="1"/>
</dbReference>
<dbReference type="InterPro" id="IPR027417">
    <property type="entry name" value="P-loop_NTPase"/>
</dbReference>
<evidence type="ECO:0000256" key="4">
    <source>
        <dbReference type="ARBA" id="ARBA00023134"/>
    </source>
</evidence>
<sequence>MDDLVKRVLNGDRRAAARMISLIENDEEAKNELMSKIYPCTGHAYIIGITGSPGAGKSSLTDKLVGEIRRGGLTVAIIAIDPTSPFTGGAILGDRIRMQSHALDAEVFIRSMGTRGSLGGLSHATNEAAKVMDALKKDIIIIETVGVGQSEFDIMHIANSTLVVLTPGAGDAIQTIKAGIMEIADIFVVNKSDLDGADRVKMEVEVMLDMKQIDGWRPPVVPTVSLNGKGVQELWLKIMEHKSFLESSGLLLKQRKKRLREEVREIVEHEIRKHVWTAVEKSGEMDKLVAQMMQREMDPYTAAKRLIAAHLQFR</sequence>
<dbReference type="Pfam" id="PF03308">
    <property type="entry name" value="MeaB"/>
    <property type="match status" value="1"/>
</dbReference>
<accession>A0A3G1KSS1</accession>
<dbReference type="CDD" id="cd03114">
    <property type="entry name" value="MMAA-like"/>
    <property type="match status" value="1"/>
</dbReference>
<dbReference type="GO" id="GO:0003924">
    <property type="term" value="F:GTPase activity"/>
    <property type="evidence" value="ECO:0007669"/>
    <property type="project" value="InterPro"/>
</dbReference>
<dbReference type="KEGG" id="fwa:DCMF_12590"/>
<evidence type="ECO:0000313" key="6">
    <source>
        <dbReference type="EMBL" id="ATW25499.1"/>
    </source>
</evidence>
<evidence type="ECO:0000256" key="3">
    <source>
        <dbReference type="ARBA" id="ARBA00022801"/>
    </source>
</evidence>
<keyword evidence="5" id="KW-0143">Chaperone</keyword>
<dbReference type="InterPro" id="IPR052040">
    <property type="entry name" value="GTPase/Isobutyryl-CoA_mutase"/>
</dbReference>
<dbReference type="Proteomes" id="UP000323521">
    <property type="component" value="Chromosome"/>
</dbReference>